<evidence type="ECO:0000313" key="2">
    <source>
        <dbReference type="Proteomes" id="UP001073122"/>
    </source>
</evidence>
<reference evidence="1" key="1">
    <citation type="submission" date="2022-10" db="EMBL/GenBank/DDBJ databases">
        <title>Chryseobacterium sp. nov., a novel bacterial species.</title>
        <authorList>
            <person name="Cao Y."/>
        </authorList>
    </citation>
    <scope>NUCLEOTIDE SEQUENCE</scope>
    <source>
        <strain evidence="1">CCTCC AB2015118</strain>
    </source>
</reference>
<gene>
    <name evidence="1" type="ORF">OF897_00895</name>
</gene>
<evidence type="ECO:0000313" key="1">
    <source>
        <dbReference type="EMBL" id="MCX8522480.1"/>
    </source>
</evidence>
<sequence length="118" mass="13340">MNVALLNKYNLKFLKNFDAHNRITLGASGGGISEMLDDCFDTNTIDEFLQKIDLYANGGLDPEGDNMLHTEIYTAYIDNQSADIYLNIGDSKLLQTIPLIDLKNILIMWKEFLIQNGH</sequence>
<name>A0ABT3XNH9_9FLAO</name>
<proteinExistence type="predicted"/>
<comment type="caution">
    <text evidence="1">The sequence shown here is derived from an EMBL/GenBank/DDBJ whole genome shotgun (WGS) entry which is preliminary data.</text>
</comment>
<protein>
    <submittedName>
        <fullName evidence="1">Uncharacterized protein</fullName>
    </submittedName>
</protein>
<accession>A0ABT3XNH9</accession>
<dbReference type="Proteomes" id="UP001073122">
    <property type="component" value="Unassembled WGS sequence"/>
</dbReference>
<dbReference type="EMBL" id="JAOVZW010000001">
    <property type="protein sequence ID" value="MCX8522480.1"/>
    <property type="molecule type" value="Genomic_DNA"/>
</dbReference>
<dbReference type="RefSeq" id="WP_267263808.1">
    <property type="nucleotide sequence ID" value="NZ_JAOVZW010000001.1"/>
</dbReference>
<organism evidence="1 2">
    <name type="scientific">Chryseobacterium formosus</name>
    <dbReference type="NCBI Taxonomy" id="1537363"/>
    <lineage>
        <taxon>Bacteria</taxon>
        <taxon>Pseudomonadati</taxon>
        <taxon>Bacteroidota</taxon>
        <taxon>Flavobacteriia</taxon>
        <taxon>Flavobacteriales</taxon>
        <taxon>Weeksellaceae</taxon>
        <taxon>Chryseobacterium group</taxon>
        <taxon>Chryseobacterium</taxon>
    </lineage>
</organism>
<keyword evidence="2" id="KW-1185">Reference proteome</keyword>